<dbReference type="PANTHER" id="PTHR11078">
    <property type="entry name" value="N UTILIZATION SUBSTANCE PROTEIN B-RELATED"/>
    <property type="match status" value="1"/>
</dbReference>
<feature type="domain" description="NusB/RsmB/TIM44" evidence="7">
    <location>
        <begin position="10"/>
        <end position="140"/>
    </location>
</feature>
<accession>I4B7H8</accession>
<evidence type="ECO:0000313" key="9">
    <source>
        <dbReference type="Proteomes" id="UP000006048"/>
    </source>
</evidence>
<evidence type="ECO:0000256" key="4">
    <source>
        <dbReference type="ARBA" id="ARBA00023015"/>
    </source>
</evidence>
<gene>
    <name evidence="6" type="primary">nusB</name>
    <name evidence="8" type="ordered locus">Turpa_2595</name>
</gene>
<dbReference type="PANTHER" id="PTHR11078:SF3">
    <property type="entry name" value="ANTITERMINATION NUSB DOMAIN-CONTAINING PROTEIN"/>
    <property type="match status" value="1"/>
</dbReference>
<dbReference type="KEGG" id="tpx:Turpa_2595"/>
<dbReference type="SUPFAM" id="SSF48013">
    <property type="entry name" value="NusB-like"/>
    <property type="match status" value="1"/>
</dbReference>
<dbReference type="Pfam" id="PF01029">
    <property type="entry name" value="NusB"/>
    <property type="match status" value="1"/>
</dbReference>
<evidence type="ECO:0000256" key="5">
    <source>
        <dbReference type="ARBA" id="ARBA00023163"/>
    </source>
</evidence>
<protein>
    <recommendedName>
        <fullName evidence="6">Transcription antitermination protein NusB</fullName>
    </recommendedName>
    <alternativeName>
        <fullName evidence="6">Antitermination factor NusB</fullName>
    </alternativeName>
</protein>
<dbReference type="GO" id="GO:0031564">
    <property type="term" value="P:transcription antitermination"/>
    <property type="evidence" value="ECO:0007669"/>
    <property type="project" value="UniProtKB-KW"/>
</dbReference>
<sequence length="176" mass="19847">MAKTQRQKRHKARILAMQALFQLDTRKTESLTASDLNSFSWIDYEVPEEEREYARAIIGAALDHLAEIDTMISDRLVNWDFSRISGVSRAILRTGVAQLLYMANEADAAVVIDECILLAKQYDEGQAVAFVNGVLDDVYREKFPEAQAVRKKIAPLQPAKKIRIRVPAVAKKSDRA</sequence>
<dbReference type="InterPro" id="IPR011605">
    <property type="entry name" value="NusB_fam"/>
</dbReference>
<dbReference type="InterPro" id="IPR035926">
    <property type="entry name" value="NusB-like_sf"/>
</dbReference>
<dbReference type="OrthoDB" id="9811381at2"/>
<dbReference type="GO" id="GO:0003723">
    <property type="term" value="F:RNA binding"/>
    <property type="evidence" value="ECO:0007669"/>
    <property type="project" value="UniProtKB-UniRule"/>
</dbReference>
<dbReference type="GO" id="GO:0006353">
    <property type="term" value="P:DNA-templated transcription termination"/>
    <property type="evidence" value="ECO:0007669"/>
    <property type="project" value="UniProtKB-UniRule"/>
</dbReference>
<evidence type="ECO:0000259" key="7">
    <source>
        <dbReference type="Pfam" id="PF01029"/>
    </source>
</evidence>
<keyword evidence="5 6" id="KW-0804">Transcription</keyword>
<evidence type="ECO:0000256" key="6">
    <source>
        <dbReference type="HAMAP-Rule" id="MF_00073"/>
    </source>
</evidence>
<dbReference type="STRING" id="869212.Turpa_2595"/>
<organism evidence="8 9">
    <name type="scientific">Turneriella parva (strain ATCC BAA-1111 / DSM 21527 / NCTC 11395 / H)</name>
    <name type="common">Leptospira parva</name>
    <dbReference type="NCBI Taxonomy" id="869212"/>
    <lineage>
        <taxon>Bacteria</taxon>
        <taxon>Pseudomonadati</taxon>
        <taxon>Spirochaetota</taxon>
        <taxon>Spirochaetia</taxon>
        <taxon>Leptospirales</taxon>
        <taxon>Leptospiraceae</taxon>
        <taxon>Turneriella</taxon>
    </lineage>
</organism>
<proteinExistence type="inferred from homology"/>
<keyword evidence="9" id="KW-1185">Reference proteome</keyword>
<dbReference type="AlphaFoldDB" id="I4B7H8"/>
<dbReference type="EMBL" id="CP002959">
    <property type="protein sequence ID" value="AFM13235.1"/>
    <property type="molecule type" value="Genomic_DNA"/>
</dbReference>
<evidence type="ECO:0000256" key="3">
    <source>
        <dbReference type="ARBA" id="ARBA00022884"/>
    </source>
</evidence>
<dbReference type="HOGENOM" id="CLU_087843_3_3_12"/>
<dbReference type="NCBIfam" id="TIGR01951">
    <property type="entry name" value="nusB"/>
    <property type="match status" value="1"/>
</dbReference>
<dbReference type="GO" id="GO:0005829">
    <property type="term" value="C:cytosol"/>
    <property type="evidence" value="ECO:0007669"/>
    <property type="project" value="TreeGrafter"/>
</dbReference>
<dbReference type="Proteomes" id="UP000006048">
    <property type="component" value="Chromosome"/>
</dbReference>
<evidence type="ECO:0000256" key="1">
    <source>
        <dbReference type="ARBA" id="ARBA00005952"/>
    </source>
</evidence>
<comment type="similarity">
    <text evidence="1 6">Belongs to the NusB family.</text>
</comment>
<evidence type="ECO:0000313" key="8">
    <source>
        <dbReference type="EMBL" id="AFM13235.1"/>
    </source>
</evidence>
<keyword evidence="4 6" id="KW-0805">Transcription regulation</keyword>
<keyword evidence="3 6" id="KW-0694">RNA-binding</keyword>
<dbReference type="InterPro" id="IPR006027">
    <property type="entry name" value="NusB_RsmB_TIM44"/>
</dbReference>
<dbReference type="Gene3D" id="1.10.940.10">
    <property type="entry name" value="NusB-like"/>
    <property type="match status" value="1"/>
</dbReference>
<evidence type="ECO:0000256" key="2">
    <source>
        <dbReference type="ARBA" id="ARBA00022814"/>
    </source>
</evidence>
<comment type="function">
    <text evidence="6">Involved in transcription antitermination. Required for transcription of ribosomal RNA (rRNA) genes. Binds specifically to the boxA antiterminator sequence of the ribosomal RNA (rrn) operons.</text>
</comment>
<dbReference type="RefSeq" id="WP_014803740.1">
    <property type="nucleotide sequence ID" value="NC_018020.1"/>
</dbReference>
<name>I4B7H8_TURPD</name>
<reference evidence="8 9" key="1">
    <citation type="submission" date="2012-06" db="EMBL/GenBank/DDBJ databases">
        <title>The complete chromosome of genome of Turneriella parva DSM 21527.</title>
        <authorList>
            <consortium name="US DOE Joint Genome Institute (JGI-PGF)"/>
            <person name="Lucas S."/>
            <person name="Han J."/>
            <person name="Lapidus A."/>
            <person name="Bruce D."/>
            <person name="Goodwin L."/>
            <person name="Pitluck S."/>
            <person name="Peters L."/>
            <person name="Kyrpides N."/>
            <person name="Mavromatis K."/>
            <person name="Ivanova N."/>
            <person name="Mikhailova N."/>
            <person name="Chertkov O."/>
            <person name="Detter J.C."/>
            <person name="Tapia R."/>
            <person name="Han C."/>
            <person name="Land M."/>
            <person name="Hauser L."/>
            <person name="Markowitz V."/>
            <person name="Cheng J.-F."/>
            <person name="Hugenholtz P."/>
            <person name="Woyke T."/>
            <person name="Wu D."/>
            <person name="Gronow S."/>
            <person name="Wellnitz S."/>
            <person name="Brambilla E."/>
            <person name="Klenk H.-P."/>
            <person name="Eisen J.A."/>
        </authorList>
    </citation>
    <scope>NUCLEOTIDE SEQUENCE [LARGE SCALE GENOMIC DNA]</scope>
    <source>
        <strain evidence="9">ATCC BAA-1111 / DSM 21527 / NCTC 11395 / H</strain>
    </source>
</reference>
<dbReference type="HAMAP" id="MF_00073">
    <property type="entry name" value="NusB"/>
    <property type="match status" value="1"/>
</dbReference>
<keyword evidence="2 6" id="KW-0889">Transcription antitermination</keyword>